<dbReference type="PROSITE" id="PS51186">
    <property type="entry name" value="GNAT"/>
    <property type="match status" value="1"/>
</dbReference>
<dbReference type="CDD" id="cd04301">
    <property type="entry name" value="NAT_SF"/>
    <property type="match status" value="1"/>
</dbReference>
<evidence type="ECO:0000313" key="4">
    <source>
        <dbReference type="EMBL" id="RWR31884.1"/>
    </source>
</evidence>
<evidence type="ECO:0000259" key="3">
    <source>
        <dbReference type="PROSITE" id="PS51186"/>
    </source>
</evidence>
<keyword evidence="2" id="KW-0012">Acyltransferase</keyword>
<dbReference type="OrthoDB" id="572496at2"/>
<evidence type="ECO:0000256" key="2">
    <source>
        <dbReference type="ARBA" id="ARBA00023315"/>
    </source>
</evidence>
<dbReference type="EMBL" id="SAUX01000002">
    <property type="protein sequence ID" value="RWR31884.1"/>
    <property type="molecule type" value="Genomic_DNA"/>
</dbReference>
<comment type="caution">
    <text evidence="4">The sequence shown here is derived from an EMBL/GenBank/DDBJ whole genome shotgun (WGS) entry which is preliminary data.</text>
</comment>
<reference evidence="4 5" key="1">
    <citation type="submission" date="2019-01" db="EMBL/GenBank/DDBJ databases">
        <title>Sinorhodobacter populi sp. nov. isolated from the symptomatic bark tissue of Populus euramericana canker.</title>
        <authorList>
            <person name="Xu G."/>
        </authorList>
    </citation>
    <scope>NUCLEOTIDE SEQUENCE [LARGE SCALE GENOMIC DNA]</scope>
    <source>
        <strain evidence="4 5">D19-10-3-21</strain>
    </source>
</reference>
<dbReference type="AlphaFoldDB" id="A0A443KGK1"/>
<dbReference type="PANTHER" id="PTHR43877">
    <property type="entry name" value="AMINOALKYLPHOSPHONATE N-ACETYLTRANSFERASE-RELATED-RELATED"/>
    <property type="match status" value="1"/>
</dbReference>
<dbReference type="InterPro" id="IPR000182">
    <property type="entry name" value="GNAT_dom"/>
</dbReference>
<dbReference type="Pfam" id="PF00583">
    <property type="entry name" value="Acetyltransf_1"/>
    <property type="match status" value="1"/>
</dbReference>
<sequence>MLRETTIRPLVLGDAPILQRISTEARERYRAIPVLAHVADTPPVALERFESGSGWVAESEGEILGHALTKPVDSLLFLDNISTRPEATGMGIGRKLLEKVLTGAAEDGFDTVALTTFRSPPWNGPWFRRFGFLPILEAAIGPQLAAIIERQGAYLDPEQREALSRRVSAIGE</sequence>
<organism evidence="4 5">
    <name type="scientific">Paenirhodobacter populi</name>
    <dbReference type="NCBI Taxonomy" id="2306993"/>
    <lineage>
        <taxon>Bacteria</taxon>
        <taxon>Pseudomonadati</taxon>
        <taxon>Pseudomonadota</taxon>
        <taxon>Alphaproteobacteria</taxon>
        <taxon>Rhodobacterales</taxon>
        <taxon>Rhodobacter group</taxon>
        <taxon>Paenirhodobacter</taxon>
    </lineage>
</organism>
<evidence type="ECO:0000313" key="5">
    <source>
        <dbReference type="Proteomes" id="UP000285295"/>
    </source>
</evidence>
<gene>
    <name evidence="4" type="ORF">D2T31_02635</name>
</gene>
<dbReference type="Proteomes" id="UP000285295">
    <property type="component" value="Unassembled WGS sequence"/>
</dbReference>
<dbReference type="InterPro" id="IPR016181">
    <property type="entry name" value="Acyl_CoA_acyltransferase"/>
</dbReference>
<dbReference type="InterPro" id="IPR050832">
    <property type="entry name" value="Bact_Acetyltransf"/>
</dbReference>
<dbReference type="Gene3D" id="3.40.630.30">
    <property type="match status" value="1"/>
</dbReference>
<name>A0A443KGK1_9RHOB</name>
<protein>
    <submittedName>
        <fullName evidence="4">N-acetyltransferase</fullName>
    </submittedName>
</protein>
<dbReference type="RefSeq" id="WP_128235885.1">
    <property type="nucleotide sequence ID" value="NZ_SAUX01000002.1"/>
</dbReference>
<accession>A0A443KGK1</accession>
<keyword evidence="1 4" id="KW-0808">Transferase</keyword>
<proteinExistence type="predicted"/>
<reference evidence="4 5" key="2">
    <citation type="submission" date="2019-01" db="EMBL/GenBank/DDBJ databases">
        <authorList>
            <person name="Li Y."/>
        </authorList>
    </citation>
    <scope>NUCLEOTIDE SEQUENCE [LARGE SCALE GENOMIC DNA]</scope>
    <source>
        <strain evidence="4 5">D19-10-3-21</strain>
    </source>
</reference>
<dbReference type="GO" id="GO:0016747">
    <property type="term" value="F:acyltransferase activity, transferring groups other than amino-acyl groups"/>
    <property type="evidence" value="ECO:0007669"/>
    <property type="project" value="InterPro"/>
</dbReference>
<dbReference type="SUPFAM" id="SSF55729">
    <property type="entry name" value="Acyl-CoA N-acyltransferases (Nat)"/>
    <property type="match status" value="1"/>
</dbReference>
<evidence type="ECO:0000256" key="1">
    <source>
        <dbReference type="ARBA" id="ARBA00022679"/>
    </source>
</evidence>
<feature type="domain" description="N-acetyltransferase" evidence="3">
    <location>
        <begin position="5"/>
        <end position="154"/>
    </location>
</feature>